<dbReference type="InterPro" id="IPR025248">
    <property type="entry name" value="DUF4007"/>
</dbReference>
<protein>
    <submittedName>
        <fullName evidence="2">DUF4007 family protein</fullName>
    </submittedName>
</protein>
<evidence type="ECO:0000259" key="1">
    <source>
        <dbReference type="Pfam" id="PF13182"/>
    </source>
</evidence>
<organism evidence="2 3">
    <name type="scientific">Treponema peruense</name>
    <dbReference type="NCBI Taxonomy" id="2787628"/>
    <lineage>
        <taxon>Bacteria</taxon>
        <taxon>Pseudomonadati</taxon>
        <taxon>Spirochaetota</taxon>
        <taxon>Spirochaetia</taxon>
        <taxon>Spirochaetales</taxon>
        <taxon>Treponemataceae</taxon>
        <taxon>Treponema</taxon>
    </lineage>
</organism>
<accession>A0A7T3RDI6</accession>
<dbReference type="Proteomes" id="UP000595224">
    <property type="component" value="Chromosome"/>
</dbReference>
<feature type="domain" description="DUF4007" evidence="1">
    <location>
        <begin position="3"/>
        <end position="292"/>
    </location>
</feature>
<evidence type="ECO:0000313" key="3">
    <source>
        <dbReference type="Proteomes" id="UP000595224"/>
    </source>
</evidence>
<proteinExistence type="predicted"/>
<gene>
    <name evidence="2" type="ORF">IWA51_00415</name>
</gene>
<evidence type="ECO:0000313" key="2">
    <source>
        <dbReference type="EMBL" id="QQA01131.1"/>
    </source>
</evidence>
<reference evidence="2 3" key="1">
    <citation type="submission" date="2020-11" db="EMBL/GenBank/DDBJ databases">
        <title>Treponema Peruensis nv. sp., first commensal Treponema isolated from human feces.</title>
        <authorList>
            <person name="Belkhou C."/>
            <person name="Raes J."/>
        </authorList>
    </citation>
    <scope>NUCLEOTIDE SEQUENCE [LARGE SCALE GENOMIC DNA]</scope>
    <source>
        <strain evidence="2 3">RCC2812</strain>
    </source>
</reference>
<dbReference type="EMBL" id="CP064936">
    <property type="protein sequence ID" value="QQA01131.1"/>
    <property type="molecule type" value="Genomic_DNA"/>
</dbReference>
<keyword evidence="3" id="KW-1185">Reference proteome</keyword>
<sequence>MKFKGHETFFIRKGWLSKGMKNINTNPILFVDKNNNPMDELGLGSNMVKSLRYWLLATGLTIEEISKEDKKRHQKLTDGFGQIIFNNDRFLEETGTLHLIQYKLASNKKDATSWYFFFNKFNMNEFTKEDFIIEMNKYLADEKETVPATSSIADDFTCIINTYLSRAKTQQKEIDSENNIDCPLGELGLVDVVNRKKGIYKKTIPLAATFNPWIVMAVISDNAKNQREINLNELLIGENNIGKIFNLDSVAMLEVLHTVEKSGMIKIIRTAGLDVIQIKKMYSFSECIENYFKEIAS</sequence>
<name>A0A7T3RDI6_9SPIR</name>
<dbReference type="Pfam" id="PF13182">
    <property type="entry name" value="DUF4007"/>
    <property type="match status" value="1"/>
</dbReference>
<dbReference type="AlphaFoldDB" id="A0A7T3RDI6"/>
<dbReference type="RefSeq" id="WP_198442721.1">
    <property type="nucleotide sequence ID" value="NZ_CBCSHE010000017.1"/>
</dbReference>
<dbReference type="KEGG" id="tper:IWA51_00415"/>